<evidence type="ECO:0000256" key="10">
    <source>
        <dbReference type="HAMAP-Rule" id="MF_02002"/>
    </source>
</evidence>
<dbReference type="InterPro" id="IPR009008">
    <property type="entry name" value="Val/Leu/Ile-tRNA-synth_edit"/>
</dbReference>
<evidence type="ECO:0000259" key="11">
    <source>
        <dbReference type="Pfam" id="PF00133"/>
    </source>
</evidence>
<evidence type="ECO:0000256" key="2">
    <source>
        <dbReference type="ARBA" id="ARBA00022490"/>
    </source>
</evidence>
<dbReference type="InterPro" id="IPR001412">
    <property type="entry name" value="aa-tRNA-synth_I_CS"/>
</dbReference>
<dbReference type="CDD" id="cd07960">
    <property type="entry name" value="Anticodon_Ia_Ile_BEm"/>
    <property type="match status" value="1"/>
</dbReference>
<organism evidence="13 14">
    <name type="scientific">Litorimonas taeanensis</name>
    <dbReference type="NCBI Taxonomy" id="568099"/>
    <lineage>
        <taxon>Bacteria</taxon>
        <taxon>Pseudomonadati</taxon>
        <taxon>Pseudomonadota</taxon>
        <taxon>Alphaproteobacteria</taxon>
        <taxon>Maricaulales</taxon>
        <taxon>Robiginitomaculaceae</taxon>
    </lineage>
</organism>
<evidence type="ECO:0000313" key="14">
    <source>
        <dbReference type="Proteomes" id="UP000282211"/>
    </source>
</evidence>
<dbReference type="InterPro" id="IPR013155">
    <property type="entry name" value="M/V/L/I-tRNA-synth_anticd-bd"/>
</dbReference>
<evidence type="ECO:0000256" key="6">
    <source>
        <dbReference type="ARBA" id="ARBA00022917"/>
    </source>
</evidence>
<accession>A0A420WIC9</accession>
<comment type="similarity">
    <text evidence="1 10">Belongs to the class-I aminoacyl-tRNA synthetase family. IleS type 1 subfamily.</text>
</comment>
<keyword evidence="6 10" id="KW-0648">Protein biosynthesis</keyword>
<keyword evidence="3 10" id="KW-0436">Ligase</keyword>
<keyword evidence="4 10" id="KW-0547">Nucleotide-binding</keyword>
<dbReference type="InterPro" id="IPR050081">
    <property type="entry name" value="Ile-tRNA_ligase"/>
</dbReference>
<name>A0A420WIC9_9PROT</name>
<sequence length="966" mass="109325">MTDSTETSRDYRETLFLPKTDFPMRANLPKREPDWIAHWNAINLYQKQRAAENAKGPWTLHDGPPYANGHIHMGTALNKILKDIINRSHQMLGHDANYVPGWDCHGLPIEWKVEEEFRGKGRQKDDVPGAEFRARCREYAAQWLDTQREEFKRLGVIGDWDNPYKTMNFQSEADICGELLKIAATGQLYRGSKPIMWSPVEQTALAEAEVEYQDKRATQIYVKFPVRAGLEDASVVIWTTTPWTIPANRAVSFSSVIKYGLYEVTEMEESEFEPWSKPGDKLIAADDLWPAVAKAGLIKSANRLQDVDASTLVLDHPLKDMEGADGKYDFPVPLLEGSHVTADAGTGFVHTAPSHGEDDYVVWISNQTKLEGLGIDPIVPMTLDNAGCYTDVMPTRFQGLDVIRTSGKKRGQDGKANGEVLKALVECGNLLARGIMMLRDAHSWRSKAPVIRRATPQWFISMSKDGLREKALKAIDETKFWPDRGRNRIGTMVADRPDWLISRQRNWGVPITLIVGPNGELHTERDDADAINARILAKVEEIGVDGWFDTPLEHFMPEDNAGWEKVTDILDVWFDSGSTHAFCLKRREDLPDRADLYLEGSDQHRGWFQSSLMESCAIYGEAPYKGVLTHGFVVDEKGLKMSKSLGNTMSPEDISKQFGAEIMRIWTASSDWANDLKIGKEIIQTSADAYRKLRNTLRYMIGALDGFDASETVDYADMPALEKWVLHRLSEITDAHEGLVRDHDHKRIFSTLFNFCTVDLSAFYFDIRKDALYCDPLDSTRRRACRTVMNEIFLRLTTWLAPIMSFTMEEVWQARFPSDDSSVHLELFRSCPDEWENRALAAQVESIRDFRTATQEAIEPSRKEGIIRSSLEASVTGPSNPELLKALSALNISRQEVYANPADPQDTLADYLIISDVTLSEKAESFTVEDLKGKSLYRKCERSWKYFQGDGDITPRDKAAVMAFDN</sequence>
<dbReference type="Proteomes" id="UP000282211">
    <property type="component" value="Unassembled WGS sequence"/>
</dbReference>
<dbReference type="InParanoid" id="A0A420WIC9"/>
<dbReference type="Pfam" id="PF08264">
    <property type="entry name" value="Anticodon_1"/>
    <property type="match status" value="1"/>
</dbReference>
<feature type="binding site" evidence="10">
    <location>
        <position position="643"/>
    </location>
    <ligand>
        <name>ATP</name>
        <dbReference type="ChEBI" id="CHEBI:30616"/>
    </ligand>
</feature>
<dbReference type="Gene3D" id="3.40.50.620">
    <property type="entry name" value="HUPs"/>
    <property type="match status" value="2"/>
</dbReference>
<evidence type="ECO:0000313" key="13">
    <source>
        <dbReference type="EMBL" id="RKQ70743.1"/>
    </source>
</evidence>
<keyword evidence="2 10" id="KW-0963">Cytoplasm</keyword>
<dbReference type="EC" id="6.1.1.5" evidence="10"/>
<protein>
    <recommendedName>
        <fullName evidence="10">Isoleucine--tRNA ligase</fullName>
        <ecNumber evidence="10">6.1.1.5</ecNumber>
    </recommendedName>
    <alternativeName>
        <fullName evidence="10">Isoleucyl-tRNA synthetase</fullName>
        <shortName evidence="10">IleRS</shortName>
    </alternativeName>
</protein>
<dbReference type="OrthoDB" id="9810365at2"/>
<evidence type="ECO:0000256" key="8">
    <source>
        <dbReference type="ARBA" id="ARBA00025217"/>
    </source>
</evidence>
<evidence type="ECO:0000256" key="9">
    <source>
        <dbReference type="ARBA" id="ARBA00048359"/>
    </source>
</evidence>
<comment type="subunit">
    <text evidence="10">Monomer.</text>
</comment>
<comment type="caution">
    <text evidence="10">Lacks conserved residue(s) required for the propagation of feature annotation.</text>
</comment>
<dbReference type="RefSeq" id="WP_121098577.1">
    <property type="nucleotide sequence ID" value="NZ_RBII01000001.1"/>
</dbReference>
<dbReference type="SUPFAM" id="SSF52374">
    <property type="entry name" value="Nucleotidylyl transferase"/>
    <property type="match status" value="1"/>
</dbReference>
<gene>
    <name evidence="10" type="primary">ileS</name>
    <name evidence="13" type="ORF">DES40_0042</name>
</gene>
<dbReference type="EMBL" id="RBII01000001">
    <property type="protein sequence ID" value="RKQ70743.1"/>
    <property type="molecule type" value="Genomic_DNA"/>
</dbReference>
<comment type="catalytic activity">
    <reaction evidence="9 10">
        <text>tRNA(Ile) + L-isoleucine + ATP = L-isoleucyl-tRNA(Ile) + AMP + diphosphate</text>
        <dbReference type="Rhea" id="RHEA:11060"/>
        <dbReference type="Rhea" id="RHEA-COMP:9666"/>
        <dbReference type="Rhea" id="RHEA-COMP:9695"/>
        <dbReference type="ChEBI" id="CHEBI:30616"/>
        <dbReference type="ChEBI" id="CHEBI:33019"/>
        <dbReference type="ChEBI" id="CHEBI:58045"/>
        <dbReference type="ChEBI" id="CHEBI:78442"/>
        <dbReference type="ChEBI" id="CHEBI:78528"/>
        <dbReference type="ChEBI" id="CHEBI:456215"/>
        <dbReference type="EC" id="6.1.1.5"/>
    </reaction>
</comment>
<evidence type="ECO:0000256" key="5">
    <source>
        <dbReference type="ARBA" id="ARBA00022840"/>
    </source>
</evidence>
<feature type="domain" description="Methionyl/Valyl/Leucyl/Isoleucyl-tRNA synthetase anticodon-binding" evidence="12">
    <location>
        <begin position="722"/>
        <end position="875"/>
    </location>
</feature>
<feature type="short sequence motif" description="'HIGH' region" evidence="10">
    <location>
        <begin position="65"/>
        <end position="75"/>
    </location>
</feature>
<keyword evidence="5 10" id="KW-0067">ATP-binding</keyword>
<feature type="binding site" evidence="10">
    <location>
        <position position="599"/>
    </location>
    <ligand>
        <name>L-isoleucyl-5'-AMP</name>
        <dbReference type="ChEBI" id="CHEBI:178002"/>
    </ligand>
</feature>
<feature type="domain" description="Aminoacyl-tRNA synthetase class Ia" evidence="11">
    <location>
        <begin position="35"/>
        <end position="678"/>
    </location>
</feature>
<keyword evidence="7 10" id="KW-0030">Aminoacyl-tRNA synthetase</keyword>
<dbReference type="Pfam" id="PF00133">
    <property type="entry name" value="tRNA-synt_1"/>
    <property type="match status" value="1"/>
</dbReference>
<dbReference type="InterPro" id="IPR033708">
    <property type="entry name" value="Anticodon_Ile_BEm"/>
</dbReference>
<evidence type="ECO:0000256" key="1">
    <source>
        <dbReference type="ARBA" id="ARBA00006887"/>
    </source>
</evidence>
<evidence type="ECO:0000256" key="4">
    <source>
        <dbReference type="ARBA" id="ARBA00022741"/>
    </source>
</evidence>
<comment type="function">
    <text evidence="8 10">Catalyzes the attachment of isoleucine to tRNA(Ile). As IleRS can inadvertently accommodate and process structurally similar amino acids such as valine, to avoid such errors it has two additional distinct tRNA(Ile)-dependent editing activities. One activity is designated as 'pretransfer' editing and involves the hydrolysis of activated Val-AMP. The other activity is designated 'posttransfer' editing and involves deacylation of mischarged Val-tRNA(Ile).</text>
</comment>
<evidence type="ECO:0000256" key="3">
    <source>
        <dbReference type="ARBA" id="ARBA00022598"/>
    </source>
</evidence>
<dbReference type="AlphaFoldDB" id="A0A420WIC9"/>
<dbReference type="PROSITE" id="PS00178">
    <property type="entry name" value="AA_TRNA_LIGASE_I"/>
    <property type="match status" value="1"/>
</dbReference>
<dbReference type="GO" id="GO:0000049">
    <property type="term" value="F:tRNA binding"/>
    <property type="evidence" value="ECO:0007669"/>
    <property type="project" value="InterPro"/>
</dbReference>
<dbReference type="InterPro" id="IPR014729">
    <property type="entry name" value="Rossmann-like_a/b/a_fold"/>
</dbReference>
<dbReference type="SUPFAM" id="SSF47323">
    <property type="entry name" value="Anticodon-binding domain of a subclass of class I aminoacyl-tRNA synthetases"/>
    <property type="match status" value="1"/>
</dbReference>
<evidence type="ECO:0000256" key="7">
    <source>
        <dbReference type="ARBA" id="ARBA00023146"/>
    </source>
</evidence>
<dbReference type="PRINTS" id="PR00984">
    <property type="entry name" value="TRNASYNTHILE"/>
</dbReference>
<dbReference type="Gene3D" id="1.10.730.20">
    <property type="match status" value="1"/>
</dbReference>
<dbReference type="FunCoup" id="A0A420WIC9">
    <property type="interactions" value="516"/>
</dbReference>
<dbReference type="InterPro" id="IPR009080">
    <property type="entry name" value="tRNAsynth_Ia_anticodon-bd"/>
</dbReference>
<dbReference type="NCBIfam" id="TIGR00392">
    <property type="entry name" value="ileS"/>
    <property type="match status" value="1"/>
</dbReference>
<dbReference type="PANTHER" id="PTHR42765:SF1">
    <property type="entry name" value="ISOLEUCINE--TRNA LIGASE, MITOCHONDRIAL"/>
    <property type="match status" value="1"/>
</dbReference>
<dbReference type="GO" id="GO:0002161">
    <property type="term" value="F:aminoacyl-tRNA deacylase activity"/>
    <property type="evidence" value="ECO:0007669"/>
    <property type="project" value="InterPro"/>
</dbReference>
<comment type="caution">
    <text evidence="13">The sequence shown here is derived from an EMBL/GenBank/DDBJ whole genome shotgun (WGS) entry which is preliminary data.</text>
</comment>
<dbReference type="InterPro" id="IPR002300">
    <property type="entry name" value="aa-tRNA-synth_Ia"/>
</dbReference>
<evidence type="ECO:0000259" key="12">
    <source>
        <dbReference type="Pfam" id="PF08264"/>
    </source>
</evidence>
<keyword evidence="14" id="KW-1185">Reference proteome</keyword>
<dbReference type="InterPro" id="IPR023585">
    <property type="entry name" value="Ile-tRNA-ligase_type1"/>
</dbReference>
<dbReference type="GO" id="GO:0004822">
    <property type="term" value="F:isoleucine-tRNA ligase activity"/>
    <property type="evidence" value="ECO:0007669"/>
    <property type="project" value="UniProtKB-UniRule"/>
</dbReference>
<reference evidence="13 14" key="1">
    <citation type="submission" date="2018-10" db="EMBL/GenBank/DDBJ databases">
        <title>Genomic Encyclopedia of Type Strains, Phase IV (KMG-IV): sequencing the most valuable type-strain genomes for metagenomic binning, comparative biology and taxonomic classification.</title>
        <authorList>
            <person name="Goeker M."/>
        </authorList>
    </citation>
    <scope>NUCLEOTIDE SEQUENCE [LARGE SCALE GENOMIC DNA]</scope>
    <source>
        <strain evidence="13 14">DSM 22008</strain>
    </source>
</reference>
<comment type="subcellular location">
    <subcellularLocation>
        <location evidence="10">Cytoplasm</location>
    </subcellularLocation>
</comment>
<dbReference type="GO" id="GO:0005829">
    <property type="term" value="C:cytosol"/>
    <property type="evidence" value="ECO:0007669"/>
    <property type="project" value="TreeGrafter"/>
</dbReference>
<dbReference type="HAMAP" id="MF_02002">
    <property type="entry name" value="Ile_tRNA_synth_type1"/>
    <property type="match status" value="1"/>
</dbReference>
<dbReference type="PANTHER" id="PTHR42765">
    <property type="entry name" value="SOLEUCYL-TRNA SYNTHETASE"/>
    <property type="match status" value="1"/>
</dbReference>
<proteinExistence type="inferred from homology"/>
<dbReference type="InterPro" id="IPR002301">
    <property type="entry name" value="Ile-tRNA-ligase"/>
</dbReference>
<dbReference type="FunFam" id="3.40.50.620:FF:000042">
    <property type="entry name" value="Isoleucine--tRNA ligase"/>
    <property type="match status" value="1"/>
</dbReference>
<dbReference type="GO" id="GO:0005524">
    <property type="term" value="F:ATP binding"/>
    <property type="evidence" value="ECO:0007669"/>
    <property type="project" value="UniProtKB-UniRule"/>
</dbReference>
<dbReference type="SUPFAM" id="SSF50677">
    <property type="entry name" value="ValRS/IleRS/LeuRS editing domain"/>
    <property type="match status" value="1"/>
</dbReference>
<comment type="domain">
    <text evidence="10">IleRS has two distinct active sites: one for aminoacylation and one for editing. The misactivated valine is translocated from the active site to the editing site, which sterically excludes the correctly activated isoleucine. The single editing site contains two valyl binding pockets, one specific for each substrate (Val-AMP or Val-tRNA(Ile)).</text>
</comment>
<feature type="short sequence motif" description="'KMSKS' region" evidence="10">
    <location>
        <begin position="640"/>
        <end position="644"/>
    </location>
</feature>
<dbReference type="Gene3D" id="3.90.740.10">
    <property type="entry name" value="Valyl/Leucyl/Isoleucyl-tRNA synthetase, editing domain"/>
    <property type="match status" value="1"/>
</dbReference>
<dbReference type="GO" id="GO:0006428">
    <property type="term" value="P:isoleucyl-tRNA aminoacylation"/>
    <property type="evidence" value="ECO:0007669"/>
    <property type="project" value="UniProtKB-UniRule"/>
</dbReference>